<dbReference type="NCBIfam" id="TIGR04112">
    <property type="entry name" value="seleno_YedE"/>
    <property type="match status" value="1"/>
</dbReference>
<feature type="transmembrane region" description="Helical" evidence="1">
    <location>
        <begin position="7"/>
        <end position="25"/>
    </location>
</feature>
<dbReference type="eggNOG" id="COG2391">
    <property type="taxonomic scope" value="Bacteria"/>
</dbReference>
<protein>
    <submittedName>
        <fullName evidence="2">Uncharacterized protein</fullName>
    </submittedName>
</protein>
<dbReference type="PATRIC" id="fig|1158601.3.peg.3106"/>
<evidence type="ECO:0000313" key="4">
    <source>
        <dbReference type="Proteomes" id="UP000013783"/>
    </source>
</evidence>
<dbReference type="STRING" id="71451.RV07_GL001495"/>
<evidence type="ECO:0000313" key="3">
    <source>
        <dbReference type="EMBL" id="EOT66797.1"/>
    </source>
</evidence>
<feature type="transmembrane region" description="Helical" evidence="1">
    <location>
        <begin position="158"/>
        <end position="178"/>
    </location>
</feature>
<dbReference type="InterPro" id="IPR007272">
    <property type="entry name" value="Sulf_transp_TsuA/YedE"/>
</dbReference>
<dbReference type="EMBL" id="AJAK01000020">
    <property type="protein sequence ID" value="EOH75334.1"/>
    <property type="molecule type" value="Genomic_DNA"/>
</dbReference>
<organism evidence="2 4">
    <name type="scientific">Enterococcus malodoratus ATCC 43197</name>
    <dbReference type="NCBI Taxonomy" id="1158601"/>
    <lineage>
        <taxon>Bacteria</taxon>
        <taxon>Bacillati</taxon>
        <taxon>Bacillota</taxon>
        <taxon>Bacilli</taxon>
        <taxon>Lactobacillales</taxon>
        <taxon>Enterococcaceae</taxon>
        <taxon>Enterococcus</taxon>
    </lineage>
</organism>
<name>R2RH37_9ENTE</name>
<keyword evidence="1" id="KW-0812">Transmembrane</keyword>
<feature type="transmembrane region" description="Helical" evidence="1">
    <location>
        <begin position="55"/>
        <end position="73"/>
    </location>
</feature>
<reference evidence="3 5" key="2">
    <citation type="submission" date="2013-03" db="EMBL/GenBank/DDBJ databases">
        <title>The Genome Sequence of Enterococcus malodoratus ATCC_43197 (PacBio/Illumina hybrid assembly).</title>
        <authorList>
            <consortium name="The Broad Institute Genomics Platform"/>
            <consortium name="The Broad Institute Genome Sequencing Center for Infectious Disease"/>
            <person name="Earl A."/>
            <person name="Russ C."/>
            <person name="Gilmore M."/>
            <person name="Surin D."/>
            <person name="Walker B."/>
            <person name="Young S."/>
            <person name="Zeng Q."/>
            <person name="Gargeya S."/>
            <person name="Fitzgerald M."/>
            <person name="Haas B."/>
            <person name="Abouelleil A."/>
            <person name="Allen A.W."/>
            <person name="Alvarado L."/>
            <person name="Arachchi H.M."/>
            <person name="Berlin A.M."/>
            <person name="Chapman S.B."/>
            <person name="Gainer-Dewar J."/>
            <person name="Goldberg J."/>
            <person name="Griggs A."/>
            <person name="Gujja S."/>
            <person name="Hansen M."/>
            <person name="Howarth C."/>
            <person name="Imamovic A."/>
            <person name="Ireland A."/>
            <person name="Larimer J."/>
            <person name="McCowan C."/>
            <person name="Murphy C."/>
            <person name="Pearson M."/>
            <person name="Poon T.W."/>
            <person name="Priest M."/>
            <person name="Roberts A."/>
            <person name="Saif S."/>
            <person name="Shea T."/>
            <person name="Sisk P."/>
            <person name="Sykes S."/>
            <person name="Wortman J."/>
            <person name="Nusbaum C."/>
            <person name="Birren B."/>
        </authorList>
    </citation>
    <scope>NUCLEOTIDE SEQUENCE [LARGE SCALE GENOMIC DNA]</scope>
    <source>
        <strain evidence="3 5">ATCC 43197</strain>
    </source>
</reference>
<keyword evidence="1" id="KW-0472">Membrane</keyword>
<feature type="transmembrane region" description="Helical" evidence="1">
    <location>
        <begin position="190"/>
        <end position="211"/>
    </location>
</feature>
<keyword evidence="1" id="KW-1133">Transmembrane helix</keyword>
<evidence type="ECO:0000313" key="2">
    <source>
        <dbReference type="EMBL" id="EOH75334.1"/>
    </source>
</evidence>
<reference evidence="2 4" key="1">
    <citation type="submission" date="2013-02" db="EMBL/GenBank/DDBJ databases">
        <title>The Genome Sequence of Enterococcus malodoratus ATCC_43197.</title>
        <authorList>
            <consortium name="The Broad Institute Genome Sequencing Platform"/>
            <consortium name="The Broad Institute Genome Sequencing Center for Infectious Disease"/>
            <person name="Earl A.M."/>
            <person name="Gilmore M.S."/>
            <person name="Lebreton F."/>
            <person name="Walker B."/>
            <person name="Young S.K."/>
            <person name="Zeng Q."/>
            <person name="Gargeya S."/>
            <person name="Fitzgerald M."/>
            <person name="Haas B."/>
            <person name="Abouelleil A."/>
            <person name="Alvarado L."/>
            <person name="Arachchi H.M."/>
            <person name="Berlin A.M."/>
            <person name="Chapman S.B."/>
            <person name="Dewar J."/>
            <person name="Goldberg J."/>
            <person name="Griggs A."/>
            <person name="Gujja S."/>
            <person name="Hansen M."/>
            <person name="Howarth C."/>
            <person name="Imamovic A."/>
            <person name="Larimer J."/>
            <person name="McCowan C."/>
            <person name="Murphy C."/>
            <person name="Neiman D."/>
            <person name="Pearson M."/>
            <person name="Priest M."/>
            <person name="Roberts A."/>
            <person name="Saif S."/>
            <person name="Shea T."/>
            <person name="Sisk P."/>
            <person name="Sykes S."/>
            <person name="Wortman J."/>
            <person name="Nusbaum C."/>
            <person name="Birren B."/>
        </authorList>
    </citation>
    <scope>NUCLEOTIDE SEQUENCE [LARGE SCALE GENOMIC DNA]</scope>
    <source>
        <strain evidence="2 4">ATCC 43197</strain>
    </source>
</reference>
<feature type="transmembrane region" description="Helical" evidence="1">
    <location>
        <begin position="263"/>
        <end position="283"/>
    </location>
</feature>
<dbReference type="AlphaFoldDB" id="R2RH37"/>
<feature type="transmembrane region" description="Helical" evidence="1">
    <location>
        <begin position="121"/>
        <end position="138"/>
    </location>
</feature>
<feature type="transmembrane region" description="Helical" evidence="1">
    <location>
        <begin position="325"/>
        <end position="345"/>
    </location>
</feature>
<dbReference type="Proteomes" id="UP000014148">
    <property type="component" value="Unassembled WGS sequence"/>
</dbReference>
<dbReference type="OrthoDB" id="3190590at2"/>
<proteinExistence type="predicted"/>
<dbReference type="InterPro" id="IPR026366">
    <property type="entry name" value="Seleno_YedE"/>
</dbReference>
<dbReference type="Pfam" id="PF04143">
    <property type="entry name" value="Sulf_transp"/>
    <property type="match status" value="1"/>
</dbReference>
<feature type="transmembrane region" description="Helical" evidence="1">
    <location>
        <begin position="295"/>
        <end position="313"/>
    </location>
</feature>
<keyword evidence="5" id="KW-1185">Reference proteome</keyword>
<dbReference type="EMBL" id="ASWA01000003">
    <property type="protein sequence ID" value="EOT66797.1"/>
    <property type="molecule type" value="Genomic_DNA"/>
</dbReference>
<feature type="transmembrane region" description="Helical" evidence="1">
    <location>
        <begin position="85"/>
        <end position="109"/>
    </location>
</feature>
<accession>R2RH37</accession>
<dbReference type="Proteomes" id="UP000013783">
    <property type="component" value="Unassembled WGS sequence"/>
</dbReference>
<evidence type="ECO:0000313" key="5">
    <source>
        <dbReference type="Proteomes" id="UP000014148"/>
    </source>
</evidence>
<dbReference type="RefSeq" id="WP_010741936.1">
    <property type="nucleotide sequence ID" value="NZ_KB946251.1"/>
</dbReference>
<comment type="caution">
    <text evidence="2">The sequence shown here is derived from an EMBL/GenBank/DDBJ whole genome shotgun (WGS) entry which is preliminary data.</text>
</comment>
<gene>
    <name evidence="3" type="ORF">I585_02318</name>
    <name evidence="2" type="ORF">UAI_03136</name>
</gene>
<feature type="transmembrane region" description="Helical" evidence="1">
    <location>
        <begin position="223"/>
        <end position="243"/>
    </location>
</feature>
<sequence length="354" mass="37399">MANKKMYLTVGVGFGLVAIMLAYFGNPANMAICVACFIRDIAGSAKLHGAPPVQYLRHEIIGIIFGAMLMAIPRKEFQARSGSSTATRFLLGFTMMIGALVFLGCPLRMVLRMSGGDLNAYVGLIGFVGGVFTGSIFLKQGYSLGKPQETKKSSGFMVPGFFLALFLLFLVVPSLFVVSKEGPGSFHAPVVISLVGGLVFGGLAQLSAICFSGSIRDIFLMKNFNRITGVLTLFVVVLIYNIATGNFHLSFADQPIAHMEHLWNILGLYVVGFAGVLLSGCPLRQLILTGQGSSDAGVTVIGMLVGAAFAHNFGLASSGEGTTSFGRIAIILSIALLFIIAFTNLGKKAEASAN</sequence>
<evidence type="ECO:0000256" key="1">
    <source>
        <dbReference type="SAM" id="Phobius"/>
    </source>
</evidence>